<sequence length="208" mass="21768">MMRPSPLLRNSVPLPRMSGSGAADDGGSVSLPPSRSTVANVAGMSKANPAVGKVLSRPRRPGDFPCIHAAVAGRPYRYSYHAISYVRGSDDGPVRACPHGELARTDVTGAGGDAEWLAGPSTIVGEPALVAGDSSRAAYAASPRPEGMKEEAEGDRWLLSLCYDGVRRALVLHILDGDDIASGPVCSLQLPVIMPMTIHGTWTAELLL</sequence>
<dbReference type="EMBL" id="CM020620">
    <property type="protein sequence ID" value="KAK1867181.1"/>
    <property type="molecule type" value="Genomic_DNA"/>
</dbReference>
<organism evidence="1 2">
    <name type="scientific">Pyropia yezoensis</name>
    <name type="common">Susabi-nori</name>
    <name type="synonym">Porphyra yezoensis</name>
    <dbReference type="NCBI Taxonomy" id="2788"/>
    <lineage>
        <taxon>Eukaryota</taxon>
        <taxon>Rhodophyta</taxon>
        <taxon>Bangiophyceae</taxon>
        <taxon>Bangiales</taxon>
        <taxon>Bangiaceae</taxon>
        <taxon>Pyropia</taxon>
    </lineage>
</organism>
<dbReference type="Proteomes" id="UP000798662">
    <property type="component" value="Chromosome 3"/>
</dbReference>
<name>A0ACC3CA98_PYRYE</name>
<accession>A0ACC3CA98</accession>
<evidence type="ECO:0000313" key="2">
    <source>
        <dbReference type="Proteomes" id="UP000798662"/>
    </source>
</evidence>
<proteinExistence type="predicted"/>
<gene>
    <name evidence="1" type="ORF">I4F81_009688</name>
</gene>
<reference evidence="1" key="1">
    <citation type="submission" date="2019-11" db="EMBL/GenBank/DDBJ databases">
        <title>Nori genome reveals adaptations in red seaweeds to the harsh intertidal environment.</title>
        <authorList>
            <person name="Wang D."/>
            <person name="Mao Y."/>
        </authorList>
    </citation>
    <scope>NUCLEOTIDE SEQUENCE</scope>
    <source>
        <tissue evidence="1">Gametophyte</tissue>
    </source>
</reference>
<protein>
    <submittedName>
        <fullName evidence="1">Uncharacterized protein</fullName>
    </submittedName>
</protein>
<keyword evidence="2" id="KW-1185">Reference proteome</keyword>
<evidence type="ECO:0000313" key="1">
    <source>
        <dbReference type="EMBL" id="KAK1867181.1"/>
    </source>
</evidence>
<comment type="caution">
    <text evidence="1">The sequence shown here is derived from an EMBL/GenBank/DDBJ whole genome shotgun (WGS) entry which is preliminary data.</text>
</comment>